<keyword evidence="4" id="KW-0560">Oxidoreductase</keyword>
<accession>A0A165HK08</accession>
<name>A0A165HK08_9BACL</name>
<dbReference type="Gene3D" id="3.50.50.60">
    <property type="entry name" value="FAD/NAD(P)-binding domain"/>
    <property type="match status" value="1"/>
</dbReference>
<dbReference type="Gene3D" id="3.30.9.10">
    <property type="entry name" value="D-Amino Acid Oxidase, subunit A, domain 2"/>
    <property type="match status" value="1"/>
</dbReference>
<dbReference type="InterPro" id="IPR036188">
    <property type="entry name" value="FAD/NAD-bd_sf"/>
</dbReference>
<dbReference type="SUPFAM" id="SSF54373">
    <property type="entry name" value="FAD-linked reductases, C-terminal domain"/>
    <property type="match status" value="1"/>
</dbReference>
<dbReference type="GO" id="GO:0016491">
    <property type="term" value="F:oxidoreductase activity"/>
    <property type="evidence" value="ECO:0007669"/>
    <property type="project" value="UniProtKB-KW"/>
</dbReference>
<dbReference type="EMBL" id="LQNT01000001">
    <property type="protein sequence ID" value="KZE40254.1"/>
    <property type="molecule type" value="Genomic_DNA"/>
</dbReference>
<comment type="similarity">
    <text evidence="2">Belongs to the DadA oxidoreductase family.</text>
</comment>
<evidence type="ECO:0000256" key="1">
    <source>
        <dbReference type="ARBA" id="ARBA00001974"/>
    </source>
</evidence>
<comment type="caution">
    <text evidence="6">The sequence shown here is derived from an EMBL/GenBank/DDBJ whole genome shotgun (WGS) entry which is preliminary data.</text>
</comment>
<organism evidence="6 7">
    <name type="scientific">Bhargavaea cecembensis</name>
    <dbReference type="NCBI Taxonomy" id="394098"/>
    <lineage>
        <taxon>Bacteria</taxon>
        <taxon>Bacillati</taxon>
        <taxon>Bacillota</taxon>
        <taxon>Bacilli</taxon>
        <taxon>Bacillales</taxon>
        <taxon>Caryophanaceae</taxon>
        <taxon>Bhargavaea</taxon>
    </lineage>
</organism>
<feature type="domain" description="FAD dependent oxidoreductase" evidence="5">
    <location>
        <begin position="3"/>
        <end position="351"/>
    </location>
</feature>
<dbReference type="Pfam" id="PF01266">
    <property type="entry name" value="DAO"/>
    <property type="match status" value="1"/>
</dbReference>
<reference evidence="6 7" key="1">
    <citation type="submission" date="2016-01" db="EMBL/GenBank/DDBJ databases">
        <title>Whole genome sequencing of Bhargavaea cecembensis T14.</title>
        <authorList>
            <person name="Hong K.W."/>
        </authorList>
    </citation>
    <scope>NUCLEOTIDE SEQUENCE [LARGE SCALE GENOMIC DNA]</scope>
    <source>
        <strain evidence="6 7">T14</strain>
    </source>
</reference>
<dbReference type="SUPFAM" id="SSF51905">
    <property type="entry name" value="FAD/NAD(P)-binding domain"/>
    <property type="match status" value="1"/>
</dbReference>
<gene>
    <name evidence="6" type="ORF">AV656_03030</name>
</gene>
<proteinExistence type="inferred from homology"/>
<dbReference type="Proteomes" id="UP000076490">
    <property type="component" value="Unassembled WGS sequence"/>
</dbReference>
<evidence type="ECO:0000256" key="3">
    <source>
        <dbReference type="ARBA" id="ARBA00022630"/>
    </source>
</evidence>
<sequence>MNHVIIIGGGILGASAAYHLAKSGYSVTVIDRGEPGQATGAAAGIICPWLSQRRNKAWYALAKGGAAFYPDLIRSLEQDGETETGYRRVGAVSVHTDPAVLNLAEERAITRREEAPEIGEIMRLSEEETREIVPMLGEGFASVRISGAARVNGGQLRDAMLSAAQKHGASFVLGSAVVSATDGKVNGAVVDGELIRADTVMVTGGAWAAEAVAPLGLKLEVHAQKAQILHLRLEEEPTGEWPVIMPPRRHYIVPADGGKVIVGTTHEDEHEFEMTPTAGAIHEMLDKAFVTAPALKEAVFEEVNVGYRPFTADNLPVAGRLGGIEGLYFANGLGSSGLTVGPYLGAQLAKMATGETLDIDPALYSPDKTISGG</sequence>
<protein>
    <submittedName>
        <fullName evidence="6">Oxidoreductase</fullName>
    </submittedName>
</protein>
<dbReference type="OrthoDB" id="9805337at2"/>
<dbReference type="RefSeq" id="WP_063178668.1">
    <property type="nucleotide sequence ID" value="NZ_LQNT01000001.1"/>
</dbReference>
<dbReference type="GO" id="GO:0005737">
    <property type="term" value="C:cytoplasm"/>
    <property type="evidence" value="ECO:0007669"/>
    <property type="project" value="TreeGrafter"/>
</dbReference>
<comment type="cofactor">
    <cofactor evidence="1">
        <name>FAD</name>
        <dbReference type="ChEBI" id="CHEBI:57692"/>
    </cofactor>
</comment>
<evidence type="ECO:0000256" key="2">
    <source>
        <dbReference type="ARBA" id="ARBA00009410"/>
    </source>
</evidence>
<evidence type="ECO:0000313" key="6">
    <source>
        <dbReference type="EMBL" id="KZE40254.1"/>
    </source>
</evidence>
<dbReference type="PANTHER" id="PTHR13847">
    <property type="entry name" value="SARCOSINE DEHYDROGENASE-RELATED"/>
    <property type="match status" value="1"/>
</dbReference>
<evidence type="ECO:0000256" key="4">
    <source>
        <dbReference type="ARBA" id="ARBA00023002"/>
    </source>
</evidence>
<evidence type="ECO:0000259" key="5">
    <source>
        <dbReference type="Pfam" id="PF01266"/>
    </source>
</evidence>
<keyword evidence="3" id="KW-0285">Flavoprotein</keyword>
<evidence type="ECO:0000313" key="7">
    <source>
        <dbReference type="Proteomes" id="UP000076490"/>
    </source>
</evidence>
<dbReference type="AlphaFoldDB" id="A0A165HK08"/>
<dbReference type="InterPro" id="IPR006076">
    <property type="entry name" value="FAD-dep_OxRdtase"/>
</dbReference>
<dbReference type="PANTHER" id="PTHR13847:SF286">
    <property type="entry name" value="D-AMINO ACID DEHYDROGENASE"/>
    <property type="match status" value="1"/>
</dbReference>